<dbReference type="GO" id="GO:0008270">
    <property type="term" value="F:zinc ion binding"/>
    <property type="evidence" value="ECO:0007669"/>
    <property type="project" value="UniProtKB-KW"/>
</dbReference>
<evidence type="ECO:0000256" key="1">
    <source>
        <dbReference type="ARBA" id="ARBA00022723"/>
    </source>
</evidence>
<dbReference type="OrthoDB" id="4851849at2759"/>
<dbReference type="Proteomes" id="UP000184330">
    <property type="component" value="Unassembled WGS sequence"/>
</dbReference>
<dbReference type="InterPro" id="IPR002893">
    <property type="entry name" value="Znf_MYND"/>
</dbReference>
<evidence type="ECO:0000256" key="3">
    <source>
        <dbReference type="ARBA" id="ARBA00022833"/>
    </source>
</evidence>
<reference evidence="6 7" key="1">
    <citation type="submission" date="2016-03" db="EMBL/GenBank/DDBJ databases">
        <authorList>
            <person name="Ploux O."/>
        </authorList>
    </citation>
    <scope>NUCLEOTIDE SEQUENCE [LARGE SCALE GENOMIC DNA]</scope>
    <source>
        <strain evidence="6 7">UAMH 11012</strain>
    </source>
</reference>
<evidence type="ECO:0000256" key="2">
    <source>
        <dbReference type="ARBA" id="ARBA00022771"/>
    </source>
</evidence>
<evidence type="ECO:0000256" key="4">
    <source>
        <dbReference type="PROSITE-ProRule" id="PRU00134"/>
    </source>
</evidence>
<dbReference type="PROSITE" id="PS50865">
    <property type="entry name" value="ZF_MYND_2"/>
    <property type="match status" value="1"/>
</dbReference>
<dbReference type="AlphaFoldDB" id="A0A1L7XEW2"/>
<dbReference type="PROSITE" id="PS01360">
    <property type="entry name" value="ZF_MYND_1"/>
    <property type="match status" value="1"/>
</dbReference>
<dbReference type="SUPFAM" id="SSF144232">
    <property type="entry name" value="HIT/MYND zinc finger-like"/>
    <property type="match status" value="1"/>
</dbReference>
<gene>
    <name evidence="6" type="ORF">PAC_13469</name>
</gene>
<keyword evidence="7" id="KW-1185">Reference proteome</keyword>
<keyword evidence="2 4" id="KW-0863">Zinc-finger</keyword>
<protein>
    <recommendedName>
        <fullName evidence="5">MYND-type domain-containing protein</fullName>
    </recommendedName>
</protein>
<evidence type="ECO:0000259" key="5">
    <source>
        <dbReference type="PROSITE" id="PS50865"/>
    </source>
</evidence>
<organism evidence="6 7">
    <name type="scientific">Phialocephala subalpina</name>
    <dbReference type="NCBI Taxonomy" id="576137"/>
    <lineage>
        <taxon>Eukaryota</taxon>
        <taxon>Fungi</taxon>
        <taxon>Dikarya</taxon>
        <taxon>Ascomycota</taxon>
        <taxon>Pezizomycotina</taxon>
        <taxon>Leotiomycetes</taxon>
        <taxon>Helotiales</taxon>
        <taxon>Mollisiaceae</taxon>
        <taxon>Phialocephala</taxon>
        <taxon>Phialocephala fortinii species complex</taxon>
    </lineage>
</organism>
<dbReference type="Pfam" id="PF01753">
    <property type="entry name" value="zf-MYND"/>
    <property type="match status" value="1"/>
</dbReference>
<keyword evidence="3" id="KW-0862">Zinc</keyword>
<feature type="domain" description="MYND-type" evidence="5">
    <location>
        <begin position="11"/>
        <end position="47"/>
    </location>
</feature>
<evidence type="ECO:0000313" key="7">
    <source>
        <dbReference type="Proteomes" id="UP000184330"/>
    </source>
</evidence>
<dbReference type="STRING" id="576137.A0A1L7XEW2"/>
<name>A0A1L7XEW2_9HELO</name>
<proteinExistence type="predicted"/>
<dbReference type="Gene3D" id="6.10.140.2220">
    <property type="match status" value="1"/>
</dbReference>
<evidence type="ECO:0000313" key="6">
    <source>
        <dbReference type="EMBL" id="CZR63572.1"/>
    </source>
</evidence>
<keyword evidence="1" id="KW-0479">Metal-binding</keyword>
<sequence>MASNAAPNPPCVICAYPASKCCGGCKQVSYCSTEHQKQAWPKHKKLCKIYQSSNPPPADTYCGLCGNIGPLTTTECCRRTICDDEQDYQMFTYSNVSCNRNHCRYTLCSFHHNEDHGDGKWQDCEKCKNNFMEVESYIGQGTSSFNFKDDVWENPPPFEPTRCKKCNRAIKMSTEPHMYGPNGLECGRC</sequence>
<accession>A0A1L7XEW2</accession>
<dbReference type="EMBL" id="FJOG01000024">
    <property type="protein sequence ID" value="CZR63572.1"/>
    <property type="molecule type" value="Genomic_DNA"/>
</dbReference>